<name>A0ABM9BX64_9BACL</name>
<feature type="transmembrane region" description="Helical" evidence="7">
    <location>
        <begin position="288"/>
        <end position="314"/>
    </location>
</feature>
<dbReference type="Pfam" id="PF00528">
    <property type="entry name" value="BPD_transp_1"/>
    <property type="match status" value="1"/>
</dbReference>
<dbReference type="Gene3D" id="1.10.3720.10">
    <property type="entry name" value="MetI-like"/>
    <property type="match status" value="1"/>
</dbReference>
<evidence type="ECO:0000256" key="3">
    <source>
        <dbReference type="ARBA" id="ARBA00022475"/>
    </source>
</evidence>
<feature type="transmembrane region" description="Helical" evidence="7">
    <location>
        <begin position="132"/>
        <end position="150"/>
    </location>
</feature>
<feature type="transmembrane region" description="Helical" evidence="7">
    <location>
        <begin position="181"/>
        <end position="204"/>
    </location>
</feature>
<gene>
    <name evidence="10" type="primary">lacF_2</name>
    <name evidence="10" type="ORF">PAECIP111893_00661</name>
</gene>
<feature type="transmembrane region" description="Helical" evidence="7">
    <location>
        <begin position="35"/>
        <end position="57"/>
    </location>
</feature>
<dbReference type="SUPFAM" id="SSF161098">
    <property type="entry name" value="MetI-like"/>
    <property type="match status" value="1"/>
</dbReference>
<evidence type="ECO:0000256" key="8">
    <source>
        <dbReference type="SAM" id="MobiDB-lite"/>
    </source>
</evidence>
<evidence type="ECO:0000256" key="6">
    <source>
        <dbReference type="ARBA" id="ARBA00023136"/>
    </source>
</evidence>
<evidence type="ECO:0000256" key="7">
    <source>
        <dbReference type="RuleBase" id="RU363032"/>
    </source>
</evidence>
<feature type="domain" description="ABC transmembrane type-1" evidence="9">
    <location>
        <begin position="95"/>
        <end position="306"/>
    </location>
</feature>
<feature type="region of interest" description="Disordered" evidence="8">
    <location>
        <begin position="1"/>
        <end position="24"/>
    </location>
</feature>
<evidence type="ECO:0000259" key="9">
    <source>
        <dbReference type="PROSITE" id="PS50928"/>
    </source>
</evidence>
<reference evidence="10" key="1">
    <citation type="submission" date="2022-01" db="EMBL/GenBank/DDBJ databases">
        <authorList>
            <person name="Criscuolo A."/>
        </authorList>
    </citation>
    <scope>NUCLEOTIDE SEQUENCE</scope>
    <source>
        <strain evidence="10">CIP111893</strain>
    </source>
</reference>
<sequence length="324" mass="36209">MGKQINSAYNPPANHPPDAAGGRKLKAGRRWESPLAGYLFISPWLLGFFLFTFWPMIQSAYFSFTEYSLLEAPKWIGLDNFNKIINEDRLFYKSLGVTLWFVFISVPLKLMTALLVAVLLNRKLRGMHIYRTLIYFPSLVGTSVAIAILWSNMLGTDGFVNKLLSYIGIEGKSWIGSPDTALGTLILLAMWQFGASMVIFLAGLKQISPELYEAASVDGASKVRQFRTITIPLLSPVILFNLVLQTIAAFQMFTQAFVITKGGPINSTYMFALYLYEKAFGRLEMGYASAMAWILLLIIGAVTALIFISSRYWVFYATDGGKSK</sequence>
<keyword evidence="2 7" id="KW-0813">Transport</keyword>
<keyword evidence="4 7" id="KW-0812">Transmembrane</keyword>
<comment type="caution">
    <text evidence="10">The sequence shown here is derived from an EMBL/GenBank/DDBJ whole genome shotgun (WGS) entry which is preliminary data.</text>
</comment>
<keyword evidence="3" id="KW-1003">Cell membrane</keyword>
<evidence type="ECO:0000256" key="4">
    <source>
        <dbReference type="ARBA" id="ARBA00022692"/>
    </source>
</evidence>
<accession>A0ABM9BX64</accession>
<keyword evidence="11" id="KW-1185">Reference proteome</keyword>
<dbReference type="PANTHER" id="PTHR30193:SF1">
    <property type="entry name" value="ABC TRANSPORTER PERMEASE PROTEIN YESP-RELATED"/>
    <property type="match status" value="1"/>
</dbReference>
<proteinExistence type="inferred from homology"/>
<protein>
    <submittedName>
        <fullName evidence="10">Lactose transport system permease protein LacF</fullName>
    </submittedName>
</protein>
<dbReference type="PROSITE" id="PS50928">
    <property type="entry name" value="ABC_TM1"/>
    <property type="match status" value="1"/>
</dbReference>
<keyword evidence="6 7" id="KW-0472">Membrane</keyword>
<dbReference type="EMBL" id="CAKMMF010000003">
    <property type="protein sequence ID" value="CAH1195291.1"/>
    <property type="molecule type" value="Genomic_DNA"/>
</dbReference>
<evidence type="ECO:0000256" key="5">
    <source>
        <dbReference type="ARBA" id="ARBA00022989"/>
    </source>
</evidence>
<dbReference type="Proteomes" id="UP000838686">
    <property type="component" value="Unassembled WGS sequence"/>
</dbReference>
<evidence type="ECO:0000256" key="1">
    <source>
        <dbReference type="ARBA" id="ARBA00004651"/>
    </source>
</evidence>
<comment type="subcellular location">
    <subcellularLocation>
        <location evidence="1 7">Cell membrane</location>
        <topology evidence="1 7">Multi-pass membrane protein</topology>
    </subcellularLocation>
</comment>
<feature type="transmembrane region" description="Helical" evidence="7">
    <location>
        <begin position="231"/>
        <end position="250"/>
    </location>
</feature>
<keyword evidence="5 7" id="KW-1133">Transmembrane helix</keyword>
<dbReference type="InterPro" id="IPR000515">
    <property type="entry name" value="MetI-like"/>
</dbReference>
<dbReference type="SUPFAM" id="SSF160964">
    <property type="entry name" value="MalF N-terminal region-like"/>
    <property type="match status" value="1"/>
</dbReference>
<comment type="similarity">
    <text evidence="7">Belongs to the binding-protein-dependent transport system permease family.</text>
</comment>
<dbReference type="InterPro" id="IPR035906">
    <property type="entry name" value="MetI-like_sf"/>
</dbReference>
<evidence type="ECO:0000256" key="2">
    <source>
        <dbReference type="ARBA" id="ARBA00022448"/>
    </source>
</evidence>
<dbReference type="RefSeq" id="WP_236338934.1">
    <property type="nucleotide sequence ID" value="NZ_CAKMMF010000003.1"/>
</dbReference>
<organism evidence="10 11">
    <name type="scientific">Paenibacillus plantiphilus</name>
    <dbReference type="NCBI Taxonomy" id="2905650"/>
    <lineage>
        <taxon>Bacteria</taxon>
        <taxon>Bacillati</taxon>
        <taxon>Bacillota</taxon>
        <taxon>Bacilli</taxon>
        <taxon>Bacillales</taxon>
        <taxon>Paenibacillaceae</taxon>
        <taxon>Paenibacillus</taxon>
    </lineage>
</organism>
<dbReference type="CDD" id="cd06261">
    <property type="entry name" value="TM_PBP2"/>
    <property type="match status" value="1"/>
</dbReference>
<feature type="transmembrane region" description="Helical" evidence="7">
    <location>
        <begin position="97"/>
        <end position="120"/>
    </location>
</feature>
<dbReference type="PANTHER" id="PTHR30193">
    <property type="entry name" value="ABC TRANSPORTER PERMEASE PROTEIN"/>
    <property type="match status" value="1"/>
</dbReference>
<dbReference type="InterPro" id="IPR051393">
    <property type="entry name" value="ABC_transporter_permease"/>
</dbReference>
<evidence type="ECO:0000313" key="11">
    <source>
        <dbReference type="Proteomes" id="UP000838686"/>
    </source>
</evidence>
<evidence type="ECO:0000313" key="10">
    <source>
        <dbReference type="EMBL" id="CAH1195291.1"/>
    </source>
</evidence>